<keyword evidence="2" id="KW-0472">Membrane</keyword>
<evidence type="ECO:0000256" key="1">
    <source>
        <dbReference type="SAM" id="Coils"/>
    </source>
</evidence>
<name>A0A1G1KW99_9BACT</name>
<proteinExistence type="predicted"/>
<comment type="caution">
    <text evidence="3">The sequence shown here is derived from an EMBL/GenBank/DDBJ whole genome shotgun (WGS) entry which is preliminary data.</text>
</comment>
<evidence type="ECO:0000256" key="2">
    <source>
        <dbReference type="SAM" id="Phobius"/>
    </source>
</evidence>
<evidence type="ECO:0000313" key="3">
    <source>
        <dbReference type="EMBL" id="OGW97160.1"/>
    </source>
</evidence>
<dbReference type="AlphaFoldDB" id="A0A1G1KW99"/>
<accession>A0A1G1KW99</accession>
<keyword evidence="1" id="KW-0175">Coiled coil</keyword>
<gene>
    <name evidence="3" type="ORF">A3G33_08275</name>
</gene>
<feature type="coiled-coil region" evidence="1">
    <location>
        <begin position="220"/>
        <end position="262"/>
    </location>
</feature>
<evidence type="ECO:0000313" key="4">
    <source>
        <dbReference type="Proteomes" id="UP000178187"/>
    </source>
</evidence>
<dbReference type="EMBL" id="MHFR01000043">
    <property type="protein sequence ID" value="OGW97160.1"/>
    <property type="molecule type" value="Genomic_DNA"/>
</dbReference>
<organism evidence="3 4">
    <name type="scientific">Candidatus Danuiimicrobium aquiferis</name>
    <dbReference type="NCBI Taxonomy" id="1801832"/>
    <lineage>
        <taxon>Bacteria</taxon>
        <taxon>Pseudomonadati</taxon>
        <taxon>Candidatus Omnitrophota</taxon>
        <taxon>Candidatus Danuiimicrobium</taxon>
    </lineage>
</organism>
<sequence>MSETSQVSKIHGKRKNMSVSLFLIWILTLTAVNLFLVSVPVASSYAMIVNDPINTAVNELQNAILQAEWAKDIALAIERLNELKSQTLEMLRFHSGFDEIWNSIIGEPFRNLIGEGSASLQNAFADLGLLTPQIEILQGSSGPQDIRAALEDITGEIPQTDARPYLVFDEIQVVDAFDLAHQIREAGVVTRDAANQIAEQAQVVSSKGAARLEAQAMSELMVLSQQNQEAMAKLLELEATQIEQVTREEKRIERERVKFMEDANDYADGIIQLFKGA</sequence>
<protein>
    <submittedName>
        <fullName evidence="3">Uncharacterized protein</fullName>
    </submittedName>
</protein>
<reference evidence="3 4" key="1">
    <citation type="journal article" date="2016" name="Nat. Commun.">
        <title>Thousands of microbial genomes shed light on interconnected biogeochemical processes in an aquifer system.</title>
        <authorList>
            <person name="Anantharaman K."/>
            <person name="Brown C.T."/>
            <person name="Hug L.A."/>
            <person name="Sharon I."/>
            <person name="Castelle C.J."/>
            <person name="Probst A.J."/>
            <person name="Thomas B.C."/>
            <person name="Singh A."/>
            <person name="Wilkins M.J."/>
            <person name="Karaoz U."/>
            <person name="Brodie E.L."/>
            <person name="Williams K.H."/>
            <person name="Hubbard S.S."/>
            <person name="Banfield J.F."/>
        </authorList>
    </citation>
    <scope>NUCLEOTIDE SEQUENCE [LARGE SCALE GENOMIC DNA]</scope>
</reference>
<dbReference type="Proteomes" id="UP000178187">
    <property type="component" value="Unassembled WGS sequence"/>
</dbReference>
<keyword evidence="2" id="KW-1133">Transmembrane helix</keyword>
<keyword evidence="2" id="KW-0812">Transmembrane</keyword>
<feature type="transmembrane region" description="Helical" evidence="2">
    <location>
        <begin position="21"/>
        <end position="48"/>
    </location>
</feature>